<dbReference type="AlphaFoldDB" id="A0A1I7MPD2"/>
<dbReference type="RefSeq" id="WP_177227920.1">
    <property type="nucleotide sequence ID" value="NZ_FPCG01000008.1"/>
</dbReference>
<keyword evidence="3" id="KW-1185">Reference proteome</keyword>
<dbReference type="InterPro" id="IPR002798">
    <property type="entry name" value="SpoIIM-like"/>
</dbReference>
<sequence>MDLDAYAAVHRPLWERLDALSRRRRLQADEADELLELYGIASVHLSVVQVHDPDGPTSAALSMTIARARTRITGAPVNPSAALSRFFLEQLPAAFYRIRWLTVILGVLFCLVGTAFGYWVVGQPGVLASLGSEAEIREYVEERFTGYYSENPAASFAGQVWTNNAWIAAQEVAFGITGIFVPYVLFANAQGVGIAGGVMASQGELDTFFLYILPHGFMELTAIFIAGAAGLRIFWAWVAPGRRPRLDAVAAEGRALITVAGGLVLVLAVSGVVEAFVTPSNLPHPVRLGIGLLVLAGYWAYTLILGRRAVQAGATGDLESHDAGATRIAA</sequence>
<keyword evidence="1" id="KW-0472">Membrane</keyword>
<keyword evidence="1" id="KW-0812">Transmembrane</keyword>
<dbReference type="Proteomes" id="UP000198881">
    <property type="component" value="Unassembled WGS sequence"/>
</dbReference>
<evidence type="ECO:0000313" key="2">
    <source>
        <dbReference type="EMBL" id="SFV23776.1"/>
    </source>
</evidence>
<proteinExistence type="predicted"/>
<name>A0A1I7MPD2_9MICC</name>
<dbReference type="EMBL" id="FPCG01000008">
    <property type="protein sequence ID" value="SFV23776.1"/>
    <property type="molecule type" value="Genomic_DNA"/>
</dbReference>
<gene>
    <name evidence="2" type="ORF">SAMN04487966_108103</name>
</gene>
<organism evidence="2 3">
    <name type="scientific">Micrococcus terreus</name>
    <dbReference type="NCBI Taxonomy" id="574650"/>
    <lineage>
        <taxon>Bacteria</taxon>
        <taxon>Bacillati</taxon>
        <taxon>Actinomycetota</taxon>
        <taxon>Actinomycetes</taxon>
        <taxon>Micrococcales</taxon>
        <taxon>Micrococcaceae</taxon>
        <taxon>Micrococcus</taxon>
    </lineage>
</organism>
<dbReference type="STRING" id="574650.SAMN04487966_108103"/>
<feature type="transmembrane region" description="Helical" evidence="1">
    <location>
        <begin position="255"/>
        <end position="276"/>
    </location>
</feature>
<evidence type="ECO:0000256" key="1">
    <source>
        <dbReference type="SAM" id="Phobius"/>
    </source>
</evidence>
<accession>A0A1I7MPD2</accession>
<feature type="transmembrane region" description="Helical" evidence="1">
    <location>
        <begin position="100"/>
        <end position="121"/>
    </location>
</feature>
<feature type="transmembrane region" description="Helical" evidence="1">
    <location>
        <begin position="208"/>
        <end position="234"/>
    </location>
</feature>
<dbReference type="Pfam" id="PF01944">
    <property type="entry name" value="SpoIIM"/>
    <property type="match status" value="1"/>
</dbReference>
<reference evidence="2 3" key="1">
    <citation type="submission" date="2016-10" db="EMBL/GenBank/DDBJ databases">
        <authorList>
            <person name="de Groot N.N."/>
        </authorList>
    </citation>
    <scope>NUCLEOTIDE SEQUENCE [LARGE SCALE GENOMIC DNA]</scope>
    <source>
        <strain evidence="2 3">CGMCC 1.7054</strain>
    </source>
</reference>
<evidence type="ECO:0000313" key="3">
    <source>
        <dbReference type="Proteomes" id="UP000198881"/>
    </source>
</evidence>
<keyword evidence="1" id="KW-1133">Transmembrane helix</keyword>
<dbReference type="PANTHER" id="PTHR35337:SF1">
    <property type="entry name" value="SLR1478 PROTEIN"/>
    <property type="match status" value="1"/>
</dbReference>
<dbReference type="PANTHER" id="PTHR35337">
    <property type="entry name" value="SLR1478 PROTEIN"/>
    <property type="match status" value="1"/>
</dbReference>
<protein>
    <submittedName>
        <fullName evidence="2">Uncharacterized membrane protein SpoIIM, required for sporulation</fullName>
    </submittedName>
</protein>
<feature type="transmembrane region" description="Helical" evidence="1">
    <location>
        <begin position="288"/>
        <end position="306"/>
    </location>
</feature>